<accession>A0A5C6N5T0</accession>
<evidence type="ECO:0000256" key="4">
    <source>
        <dbReference type="ARBA" id="ARBA00022840"/>
    </source>
</evidence>
<dbReference type="Pfam" id="PF17779">
    <property type="entry name" value="WHD_NOD2"/>
    <property type="match status" value="1"/>
</dbReference>
<dbReference type="Pfam" id="PF05729">
    <property type="entry name" value="NACHT"/>
    <property type="match status" value="1"/>
</dbReference>
<evidence type="ECO:0000256" key="2">
    <source>
        <dbReference type="ARBA" id="ARBA00022737"/>
    </source>
</evidence>
<name>A0A5C6N5T0_9TELE</name>
<sequence length="514" mass="58485">MKGDPPAEGRLGREGGEGGGQVEDRIGRRGEERGRGEEKMDEDRAESTVPSWVSLKSDQSKGSDLQEVIEGHKISLKRRCEHVTEGTHEAGSGTLLNKIYTELYITEGQSEEVDTQHEVRQLERTSKKNIQDTPIKCQDIFKVLSEQQRHIRVVLTNGVAGVGKTFSVQKFSLDWAEEDQSRRSDCLELLFIFDGLDESRFSLGFNKHQVISDVTQVSSVGVLLVNLIQGNLLPSALIWITSRPAAAYQIPPSCVDRTTEVRGFTDSQKEEYFRRSFLLDHCYSSGGHDDQRPERRAAPNLTDLYSHFLRVQIKRKKQKYGGKQRPEELTEADKELLLKLGRLAFEHLEKGNIMFYSEDLERCGLDVSEVSVYSDGEPPRNHPEVLNNLKEENSDEFSPDRSINIFHCLMEMKDQSVHQEIQELLKSEKKSERRLSVIHCSALAYLLQMSEEVLDELDLQQYNTSEEGRRRLIPAVRNCRKVELRHCSLSEISCDSLASALRSNPSHLRVLDLS</sequence>
<evidence type="ECO:0000256" key="1">
    <source>
        <dbReference type="ARBA" id="ARBA00022614"/>
    </source>
</evidence>
<dbReference type="Proteomes" id="UP000324091">
    <property type="component" value="Chromosome 4"/>
</dbReference>
<feature type="region of interest" description="Disordered" evidence="5">
    <location>
        <begin position="1"/>
        <end position="64"/>
    </location>
</feature>
<dbReference type="SUPFAM" id="SSF52047">
    <property type="entry name" value="RNI-like"/>
    <property type="match status" value="1"/>
</dbReference>
<gene>
    <name evidence="7" type="ORF">D4764_04G0010720</name>
</gene>
<dbReference type="SMART" id="SM01288">
    <property type="entry name" value="FISNA"/>
    <property type="match status" value="1"/>
</dbReference>
<evidence type="ECO:0000313" key="7">
    <source>
        <dbReference type="EMBL" id="TWW62425.1"/>
    </source>
</evidence>
<feature type="domain" description="FISNA" evidence="6">
    <location>
        <begin position="71"/>
        <end position="142"/>
    </location>
</feature>
<dbReference type="InterPro" id="IPR032675">
    <property type="entry name" value="LRR_dom_sf"/>
</dbReference>
<dbReference type="Gene3D" id="3.40.50.300">
    <property type="entry name" value="P-loop containing nucleotide triphosphate hydrolases"/>
    <property type="match status" value="2"/>
</dbReference>
<dbReference type="AlphaFoldDB" id="A0A5C6N5T0"/>
<dbReference type="EMBL" id="RHFK02000017">
    <property type="protein sequence ID" value="TWW62425.1"/>
    <property type="molecule type" value="Genomic_DNA"/>
</dbReference>
<keyword evidence="4" id="KW-0067">ATP-binding</keyword>
<evidence type="ECO:0000256" key="5">
    <source>
        <dbReference type="SAM" id="MobiDB-lite"/>
    </source>
</evidence>
<organism evidence="7 8">
    <name type="scientific">Takifugu flavidus</name>
    <name type="common">sansaifugu</name>
    <dbReference type="NCBI Taxonomy" id="433684"/>
    <lineage>
        <taxon>Eukaryota</taxon>
        <taxon>Metazoa</taxon>
        <taxon>Chordata</taxon>
        <taxon>Craniata</taxon>
        <taxon>Vertebrata</taxon>
        <taxon>Euteleostomi</taxon>
        <taxon>Actinopterygii</taxon>
        <taxon>Neopterygii</taxon>
        <taxon>Teleostei</taxon>
        <taxon>Neoteleostei</taxon>
        <taxon>Acanthomorphata</taxon>
        <taxon>Eupercaria</taxon>
        <taxon>Tetraodontiformes</taxon>
        <taxon>Tetradontoidea</taxon>
        <taxon>Tetraodontidae</taxon>
        <taxon>Takifugu</taxon>
    </lineage>
</organism>
<dbReference type="InterPro" id="IPR027417">
    <property type="entry name" value="P-loop_NTPase"/>
</dbReference>
<dbReference type="Pfam" id="PF14484">
    <property type="entry name" value="FISNA"/>
    <property type="match status" value="1"/>
</dbReference>
<evidence type="ECO:0000256" key="3">
    <source>
        <dbReference type="ARBA" id="ARBA00022741"/>
    </source>
</evidence>
<keyword evidence="3" id="KW-0547">Nucleotide-binding</keyword>
<keyword evidence="1" id="KW-0433">Leucine-rich repeat</keyword>
<keyword evidence="8" id="KW-1185">Reference proteome</keyword>
<keyword evidence="2" id="KW-0677">Repeat</keyword>
<dbReference type="InterPro" id="IPR029495">
    <property type="entry name" value="NACHT-assoc"/>
</dbReference>
<reference evidence="7 8" key="1">
    <citation type="submission" date="2019-04" db="EMBL/GenBank/DDBJ databases">
        <title>Chromosome genome assembly for Takifugu flavidus.</title>
        <authorList>
            <person name="Xiao S."/>
        </authorList>
    </citation>
    <scope>NUCLEOTIDE SEQUENCE [LARGE SCALE GENOMIC DNA]</scope>
    <source>
        <strain evidence="7">HTHZ2018</strain>
        <tissue evidence="7">Muscle</tissue>
    </source>
</reference>
<dbReference type="InterPro" id="IPR041075">
    <property type="entry name" value="NOD1/2_WH"/>
</dbReference>
<evidence type="ECO:0000313" key="8">
    <source>
        <dbReference type="Proteomes" id="UP000324091"/>
    </source>
</evidence>
<dbReference type="InterPro" id="IPR051261">
    <property type="entry name" value="NLR"/>
</dbReference>
<evidence type="ECO:0000259" key="6">
    <source>
        <dbReference type="SMART" id="SM01288"/>
    </source>
</evidence>
<protein>
    <recommendedName>
        <fullName evidence="6">FISNA domain-containing protein</fullName>
    </recommendedName>
</protein>
<comment type="caution">
    <text evidence="7">The sequence shown here is derived from an EMBL/GenBank/DDBJ whole genome shotgun (WGS) entry which is preliminary data.</text>
</comment>
<dbReference type="Gene3D" id="3.80.10.10">
    <property type="entry name" value="Ribonuclease Inhibitor"/>
    <property type="match status" value="1"/>
</dbReference>
<dbReference type="PANTHER" id="PTHR24106">
    <property type="entry name" value="NACHT, LRR AND CARD DOMAINS-CONTAINING"/>
    <property type="match status" value="1"/>
</dbReference>
<proteinExistence type="predicted"/>
<feature type="compositionally biased region" description="Basic and acidic residues" evidence="5">
    <location>
        <begin position="1"/>
        <end position="46"/>
    </location>
</feature>
<dbReference type="GO" id="GO:0005524">
    <property type="term" value="F:ATP binding"/>
    <property type="evidence" value="ECO:0007669"/>
    <property type="project" value="UniProtKB-KW"/>
</dbReference>
<dbReference type="InterPro" id="IPR007111">
    <property type="entry name" value="NACHT_NTPase"/>
</dbReference>
<feature type="compositionally biased region" description="Polar residues" evidence="5">
    <location>
        <begin position="48"/>
        <end position="63"/>
    </location>
</feature>